<dbReference type="Proteomes" id="UP001177260">
    <property type="component" value="Unassembled WGS sequence"/>
</dbReference>
<evidence type="ECO:0000313" key="2">
    <source>
        <dbReference type="Proteomes" id="UP001177260"/>
    </source>
</evidence>
<evidence type="ECO:0000313" key="1">
    <source>
        <dbReference type="EMBL" id="KAK1147069.1"/>
    </source>
</evidence>
<proteinExistence type="predicted"/>
<gene>
    <name evidence="1" type="primary">ZCF27_1</name>
    <name evidence="1" type="ORF">N8T08_001808</name>
</gene>
<sequence length="563" mass="63881">MPTDPAKRIAPTSRGSSAYARKRAVIACQVCRVRRTKCDQKKPRCSFCESIGAECVSDPAALSAFDPASVAIIERLDRLEHEFSRFAHATTTTSTTFTSSEPSRQLGDPKPGNTAFLEHISQRPVEEILQWSVFHKECTPGSTDSPPSVSASCPPRDWPDVSESTSGRLVDDETHSRLLDDFFSHVHTRNPILDESKIRRLSQEVFERGIGWDSESCLCLLVWANGQTGNPLPTVVHSCPHFEQTLAGTLFSAALKRLGLALAHTSILSAQCFFLAGVFLMSALRPFDAWRMFVQALTTCKVVKRTMAHDVDETVVLDRLIWAAWKSERELKRELRVLPREPGSEMPEEFPSPPTTCNDETLQSWYFFLSEIAAWRLEIHVQQESSRLASETNGGLDDFTHTADCLMQQVSEWQDSLASEVSIKNNHKDEDMLRLILKARALYISELISWPFVHVLLHDRVQPMSEPVQKWTVKALEIHLQKINNHRVQFYHRHHGTWLMIRSCARSVCVLIGASKVPFLSPFLEKNWRGVVHDVIQMLRFWQEEVIELAGIVDRIEAIYNEP</sequence>
<name>A0ACC3B980_9EURO</name>
<organism evidence="1 2">
    <name type="scientific">Aspergillus melleus</name>
    <dbReference type="NCBI Taxonomy" id="138277"/>
    <lineage>
        <taxon>Eukaryota</taxon>
        <taxon>Fungi</taxon>
        <taxon>Dikarya</taxon>
        <taxon>Ascomycota</taxon>
        <taxon>Pezizomycotina</taxon>
        <taxon>Eurotiomycetes</taxon>
        <taxon>Eurotiomycetidae</taxon>
        <taxon>Eurotiales</taxon>
        <taxon>Aspergillaceae</taxon>
        <taxon>Aspergillus</taxon>
        <taxon>Aspergillus subgen. Circumdati</taxon>
    </lineage>
</organism>
<accession>A0ACC3B980</accession>
<dbReference type="EMBL" id="JAOPJF010000013">
    <property type="protein sequence ID" value="KAK1147069.1"/>
    <property type="molecule type" value="Genomic_DNA"/>
</dbReference>
<keyword evidence="2" id="KW-1185">Reference proteome</keyword>
<protein>
    <submittedName>
        <fullName evidence="1">Zcf27p</fullName>
    </submittedName>
</protein>
<comment type="caution">
    <text evidence="1">The sequence shown here is derived from an EMBL/GenBank/DDBJ whole genome shotgun (WGS) entry which is preliminary data.</text>
</comment>
<reference evidence="1 2" key="1">
    <citation type="journal article" date="2023" name="ACS Omega">
        <title>Identification of the Neoaspergillic Acid Biosynthesis Gene Cluster by Establishing an In Vitro CRISPR-Ribonucleoprotein Genetic System in Aspergillus melleus.</title>
        <authorList>
            <person name="Yuan B."/>
            <person name="Grau M.F."/>
            <person name="Murata R.M."/>
            <person name="Torok T."/>
            <person name="Venkateswaran K."/>
            <person name="Stajich J.E."/>
            <person name="Wang C.C.C."/>
        </authorList>
    </citation>
    <scope>NUCLEOTIDE SEQUENCE [LARGE SCALE GENOMIC DNA]</scope>
    <source>
        <strain evidence="1 2">IMV 1140</strain>
    </source>
</reference>